<keyword evidence="2" id="KW-0964">Secreted</keyword>
<dbReference type="SMART" id="SM00121">
    <property type="entry name" value="IB"/>
    <property type="match status" value="1"/>
</dbReference>
<evidence type="ECO:0000313" key="8">
    <source>
        <dbReference type="EMBL" id="CAF3758029.1"/>
    </source>
</evidence>
<dbReference type="EMBL" id="CAJOBE010001597">
    <property type="protein sequence ID" value="CAF3758029.1"/>
    <property type="molecule type" value="Genomic_DNA"/>
</dbReference>
<evidence type="ECO:0000256" key="3">
    <source>
        <dbReference type="ARBA" id="ARBA00022729"/>
    </source>
</evidence>
<evidence type="ECO:0000256" key="1">
    <source>
        <dbReference type="ARBA" id="ARBA00004613"/>
    </source>
</evidence>
<evidence type="ECO:0000256" key="2">
    <source>
        <dbReference type="ARBA" id="ARBA00022525"/>
    </source>
</evidence>
<dbReference type="InterPro" id="IPR011390">
    <property type="entry name" value="IGFBP_rP_mac25"/>
</dbReference>
<dbReference type="GO" id="GO:0009966">
    <property type="term" value="P:regulation of signal transduction"/>
    <property type="evidence" value="ECO:0007669"/>
    <property type="project" value="TreeGrafter"/>
</dbReference>
<dbReference type="Proteomes" id="UP000663874">
    <property type="component" value="Unassembled WGS sequence"/>
</dbReference>
<keyword evidence="9" id="KW-1185">Reference proteome</keyword>
<evidence type="ECO:0000256" key="5">
    <source>
        <dbReference type="SAM" id="SignalP"/>
    </source>
</evidence>
<proteinExistence type="predicted"/>
<dbReference type="Gene3D" id="4.10.40.20">
    <property type="match status" value="1"/>
</dbReference>
<name>A0A813Q918_9BILA</name>
<dbReference type="AlphaFoldDB" id="A0A813Q918"/>
<dbReference type="PANTHER" id="PTHR14186:SF20">
    <property type="entry name" value="CYSTEINE-RICH MOTOR NEURON 1 PROTEIN-LIKE"/>
    <property type="match status" value="1"/>
</dbReference>
<feature type="chain" id="PRO_5035597276" description="IGFBP N-terminal domain-containing protein" evidence="5">
    <location>
        <begin position="20"/>
        <end position="214"/>
    </location>
</feature>
<dbReference type="SUPFAM" id="SSF57184">
    <property type="entry name" value="Growth factor receptor domain"/>
    <property type="match status" value="1"/>
</dbReference>
<organism evidence="7 9">
    <name type="scientific">Rotaria sordida</name>
    <dbReference type="NCBI Taxonomy" id="392033"/>
    <lineage>
        <taxon>Eukaryota</taxon>
        <taxon>Metazoa</taxon>
        <taxon>Spiralia</taxon>
        <taxon>Gnathifera</taxon>
        <taxon>Rotifera</taxon>
        <taxon>Eurotatoria</taxon>
        <taxon>Bdelloidea</taxon>
        <taxon>Philodinida</taxon>
        <taxon>Philodinidae</taxon>
        <taxon>Rotaria</taxon>
    </lineage>
</organism>
<dbReference type="InterPro" id="IPR000867">
    <property type="entry name" value="IGFBP-like"/>
</dbReference>
<evidence type="ECO:0000313" key="7">
    <source>
        <dbReference type="EMBL" id="CAF0763556.1"/>
    </source>
</evidence>
<sequence length="214" mass="24091">MLIGRFLLIITVLLTFILAAITTNLTNTNHPLQSSTVTIEKSEDKSHLFVIPIPLSSSAAKQNECQEPCSMDYCLKYKSLNKVCTRLIRDQCDCCTVCLRTENEICGGHLNVYGLCEQDLLCYKSNKTSNSLTEQTGICVKACLKFQCLLVNINNKTSCECANRRVPCNTNYLQNTNNDNKTNHYCKQQSLSQQEQELSLLKTNDGKLNSIIFQ</sequence>
<protein>
    <recommendedName>
        <fullName evidence="6">IGFBP N-terminal domain-containing protein</fullName>
    </recommendedName>
</protein>
<feature type="signal peptide" evidence="5">
    <location>
        <begin position="1"/>
        <end position="19"/>
    </location>
</feature>
<evidence type="ECO:0000259" key="6">
    <source>
        <dbReference type="SMART" id="SM00121"/>
    </source>
</evidence>
<dbReference type="GO" id="GO:0005576">
    <property type="term" value="C:extracellular region"/>
    <property type="evidence" value="ECO:0007669"/>
    <property type="project" value="UniProtKB-SubCell"/>
</dbReference>
<dbReference type="Proteomes" id="UP000663870">
    <property type="component" value="Unassembled WGS sequence"/>
</dbReference>
<accession>A0A813Q918</accession>
<comment type="subcellular location">
    <subcellularLocation>
        <location evidence="1">Secreted</location>
    </subcellularLocation>
</comment>
<dbReference type="InterPro" id="IPR009030">
    <property type="entry name" value="Growth_fac_rcpt_cys_sf"/>
</dbReference>
<keyword evidence="4" id="KW-1015">Disulfide bond</keyword>
<keyword evidence="3 5" id="KW-0732">Signal</keyword>
<dbReference type="EMBL" id="CAJNOL010000028">
    <property type="protein sequence ID" value="CAF0763556.1"/>
    <property type="molecule type" value="Genomic_DNA"/>
</dbReference>
<dbReference type="GO" id="GO:0005520">
    <property type="term" value="F:insulin-like growth factor binding"/>
    <property type="evidence" value="ECO:0007669"/>
    <property type="project" value="InterPro"/>
</dbReference>
<gene>
    <name evidence="8" type="ORF">FNK824_LOCUS12634</name>
    <name evidence="7" type="ORF">JXQ802_LOCUS2329</name>
</gene>
<dbReference type="GO" id="GO:0001558">
    <property type="term" value="P:regulation of cell growth"/>
    <property type="evidence" value="ECO:0007669"/>
    <property type="project" value="InterPro"/>
</dbReference>
<dbReference type="PANTHER" id="PTHR14186">
    <property type="entry name" value="INSULIN-LIKE GROWTH FACTOR BINDING PROTEIN-RELATED"/>
    <property type="match status" value="1"/>
</dbReference>
<evidence type="ECO:0000313" key="9">
    <source>
        <dbReference type="Proteomes" id="UP000663870"/>
    </source>
</evidence>
<comment type="caution">
    <text evidence="7">The sequence shown here is derived from an EMBL/GenBank/DDBJ whole genome shotgun (WGS) entry which is preliminary data.</text>
</comment>
<feature type="domain" description="IGFBP N-terminal" evidence="6">
    <location>
        <begin position="63"/>
        <end position="141"/>
    </location>
</feature>
<evidence type="ECO:0000256" key="4">
    <source>
        <dbReference type="ARBA" id="ARBA00023157"/>
    </source>
</evidence>
<reference evidence="7" key="1">
    <citation type="submission" date="2021-02" db="EMBL/GenBank/DDBJ databases">
        <authorList>
            <person name="Nowell W R."/>
        </authorList>
    </citation>
    <scope>NUCLEOTIDE SEQUENCE</scope>
</reference>